<keyword evidence="1" id="KW-1133">Transmembrane helix</keyword>
<feature type="transmembrane region" description="Helical" evidence="1">
    <location>
        <begin position="83"/>
        <end position="101"/>
    </location>
</feature>
<name>A0A7W8LQ14_9DEIO</name>
<keyword evidence="1" id="KW-0812">Transmembrane</keyword>
<accession>A0A7W8LQ14</accession>
<feature type="transmembrane region" description="Helical" evidence="1">
    <location>
        <begin position="57"/>
        <end position="77"/>
    </location>
</feature>
<keyword evidence="3" id="KW-1185">Reference proteome</keyword>
<keyword evidence="1" id="KW-0472">Membrane</keyword>
<evidence type="ECO:0000313" key="3">
    <source>
        <dbReference type="Proteomes" id="UP000525389"/>
    </source>
</evidence>
<gene>
    <name evidence="2" type="ORF">HNQ09_001610</name>
</gene>
<sequence>MLITGLRRPAPIKGRVRLLLPAVALAFLAFIQPILVPLALLVLFAVTVPVGTEVQSVVAVFGLGLLALFAGSAVSLATGSLCTVTTVSTLAFLGTAIVVLWRTHKR</sequence>
<evidence type="ECO:0000256" key="1">
    <source>
        <dbReference type="SAM" id="Phobius"/>
    </source>
</evidence>
<feature type="transmembrane region" description="Helical" evidence="1">
    <location>
        <begin position="20"/>
        <end position="45"/>
    </location>
</feature>
<reference evidence="2 3" key="1">
    <citation type="submission" date="2020-08" db="EMBL/GenBank/DDBJ databases">
        <title>Genomic Encyclopedia of Type Strains, Phase IV (KMG-IV): sequencing the most valuable type-strain genomes for metagenomic binning, comparative biology and taxonomic classification.</title>
        <authorList>
            <person name="Goeker M."/>
        </authorList>
    </citation>
    <scope>NUCLEOTIDE SEQUENCE [LARGE SCALE GENOMIC DNA]</scope>
    <source>
        <strain evidence="2 3">DSM 101791</strain>
    </source>
</reference>
<dbReference type="RefSeq" id="WP_184027674.1">
    <property type="nucleotide sequence ID" value="NZ_JACHFN010000005.1"/>
</dbReference>
<evidence type="ECO:0000313" key="2">
    <source>
        <dbReference type="EMBL" id="MBB5234172.1"/>
    </source>
</evidence>
<dbReference type="EMBL" id="JACHFN010000005">
    <property type="protein sequence ID" value="MBB5234172.1"/>
    <property type="molecule type" value="Genomic_DNA"/>
</dbReference>
<proteinExistence type="predicted"/>
<organism evidence="2 3">
    <name type="scientific">Deinococcus budaensis</name>
    <dbReference type="NCBI Taxonomy" id="1665626"/>
    <lineage>
        <taxon>Bacteria</taxon>
        <taxon>Thermotogati</taxon>
        <taxon>Deinococcota</taxon>
        <taxon>Deinococci</taxon>
        <taxon>Deinococcales</taxon>
        <taxon>Deinococcaceae</taxon>
        <taxon>Deinococcus</taxon>
    </lineage>
</organism>
<dbReference type="AlphaFoldDB" id="A0A7W8LQ14"/>
<protein>
    <submittedName>
        <fullName evidence="2">FtsH-binding integral membrane protein</fullName>
    </submittedName>
</protein>
<comment type="caution">
    <text evidence="2">The sequence shown here is derived from an EMBL/GenBank/DDBJ whole genome shotgun (WGS) entry which is preliminary data.</text>
</comment>
<dbReference type="Proteomes" id="UP000525389">
    <property type="component" value="Unassembled WGS sequence"/>
</dbReference>